<dbReference type="SMART" id="SM00338">
    <property type="entry name" value="BRLZ"/>
    <property type="match status" value="1"/>
</dbReference>
<dbReference type="Gene3D" id="1.20.5.170">
    <property type="match status" value="1"/>
</dbReference>
<evidence type="ECO:0000256" key="7">
    <source>
        <dbReference type="ARBA" id="ARBA00023242"/>
    </source>
</evidence>
<evidence type="ECO:0000256" key="4">
    <source>
        <dbReference type="ARBA" id="ARBA00023125"/>
    </source>
</evidence>
<evidence type="ECO:0000259" key="10">
    <source>
        <dbReference type="PROSITE" id="PS50217"/>
    </source>
</evidence>
<dbReference type="GO" id="GO:0000978">
    <property type="term" value="F:RNA polymerase II cis-regulatory region sequence-specific DNA binding"/>
    <property type="evidence" value="ECO:0007669"/>
    <property type="project" value="TreeGrafter"/>
</dbReference>
<keyword evidence="6" id="KW-0804">Transcription</keyword>
<dbReference type="CDD" id="cd14712">
    <property type="entry name" value="bZIP_CEBPB"/>
    <property type="match status" value="1"/>
</dbReference>
<evidence type="ECO:0000256" key="9">
    <source>
        <dbReference type="SAM" id="MobiDB-lite"/>
    </source>
</evidence>
<evidence type="ECO:0000256" key="8">
    <source>
        <dbReference type="SAM" id="Coils"/>
    </source>
</evidence>
<dbReference type="FunFam" id="1.20.5.170:FF:000028">
    <property type="entry name" value="CCAAT/enhancer-binding protein beta"/>
    <property type="match status" value="1"/>
</dbReference>
<dbReference type="PANTHER" id="PTHR23334:SF21">
    <property type="entry name" value="CCAAT_ENHANCER-BINDING PROTEIN BETA"/>
    <property type="match status" value="1"/>
</dbReference>
<dbReference type="SUPFAM" id="SSF57959">
    <property type="entry name" value="Leucine zipper domain"/>
    <property type="match status" value="1"/>
</dbReference>
<dbReference type="GO" id="GO:0000981">
    <property type="term" value="F:DNA-binding transcription factor activity, RNA polymerase II-specific"/>
    <property type="evidence" value="ECO:0007669"/>
    <property type="project" value="TreeGrafter"/>
</dbReference>
<evidence type="ECO:0000256" key="2">
    <source>
        <dbReference type="ARBA" id="ARBA00006951"/>
    </source>
</evidence>
<reference evidence="11" key="1">
    <citation type="journal article" date="2023" name="Science">
        <title>Genome structures resolve the early diversification of teleost fishes.</title>
        <authorList>
            <person name="Parey E."/>
            <person name="Louis A."/>
            <person name="Montfort J."/>
            <person name="Bouchez O."/>
            <person name="Roques C."/>
            <person name="Iampietro C."/>
            <person name="Lluch J."/>
            <person name="Castinel A."/>
            <person name="Donnadieu C."/>
            <person name="Desvignes T."/>
            <person name="Floi Bucao C."/>
            <person name="Jouanno E."/>
            <person name="Wen M."/>
            <person name="Mejri S."/>
            <person name="Dirks R."/>
            <person name="Jansen H."/>
            <person name="Henkel C."/>
            <person name="Chen W.J."/>
            <person name="Zahm M."/>
            <person name="Cabau C."/>
            <person name="Klopp C."/>
            <person name="Thompson A.W."/>
            <person name="Robinson-Rechavi M."/>
            <person name="Braasch I."/>
            <person name="Lecointre G."/>
            <person name="Bobe J."/>
            <person name="Postlethwait J.H."/>
            <person name="Berthelot C."/>
            <person name="Roest Crollius H."/>
            <person name="Guiguen Y."/>
        </authorList>
    </citation>
    <scope>NUCLEOTIDE SEQUENCE</scope>
    <source>
        <strain evidence="11">NC1722</strain>
    </source>
</reference>
<dbReference type="InterPro" id="IPR031106">
    <property type="entry name" value="C/EBP"/>
</dbReference>
<evidence type="ECO:0000313" key="11">
    <source>
        <dbReference type="EMBL" id="KAJ8401375.1"/>
    </source>
</evidence>
<gene>
    <name evidence="11" type="ORF">AAFF_G00386060</name>
</gene>
<dbReference type="GO" id="GO:0005634">
    <property type="term" value="C:nucleus"/>
    <property type="evidence" value="ECO:0007669"/>
    <property type="project" value="UniProtKB-SubCell"/>
</dbReference>
<name>A0AAD7SF16_9TELE</name>
<keyword evidence="5" id="KW-0010">Activator</keyword>
<comment type="caution">
    <text evidence="11">The sequence shown here is derived from an EMBL/GenBank/DDBJ whole genome shotgun (WGS) entry which is preliminary data.</text>
</comment>
<dbReference type="InterPro" id="IPR046347">
    <property type="entry name" value="bZIP_sf"/>
</dbReference>
<dbReference type="Pfam" id="PF07716">
    <property type="entry name" value="bZIP_2"/>
    <property type="match status" value="1"/>
</dbReference>
<feature type="domain" description="BZIP" evidence="10">
    <location>
        <begin position="221"/>
        <end position="284"/>
    </location>
</feature>
<dbReference type="PROSITE" id="PS50217">
    <property type="entry name" value="BZIP"/>
    <property type="match status" value="1"/>
</dbReference>
<keyword evidence="3" id="KW-0805">Transcription regulation</keyword>
<dbReference type="PANTHER" id="PTHR23334">
    <property type="entry name" value="CCAAT/ENHANCER BINDING PROTEIN"/>
    <property type="match status" value="1"/>
</dbReference>
<comment type="similarity">
    <text evidence="2">Belongs to the bZIP family. C/EBP subfamily.</text>
</comment>
<accession>A0AAD7SF16</accession>
<sequence length="287" mass="32035">MEVAGFYERDYFDFHGSNNTNCNNSNNIGKQHADGSMTELGIAEHEKAIDFSIYLDPTFLYQQQATLVEPVDQARGEDIFADFLAEESKNKRTASVQNYRSLSTLDTLGSSQNSDPVEPGILGYPELQETRVDTVFSPQLLGGYLKSGLKEELKEDTRMDGGSSGYEMRSYLQYQSAPSDSLGNISTASSCSSPGTPGPPGRSRSPLSHKSKGKKHLDRNSDEYKVRRERNNVAVRKSRDKAKMRNVETQYKVLELAAENERLQKRVEQLSRELSTLRNLLAATGQC</sequence>
<proteinExistence type="inferred from homology"/>
<feature type="compositionally biased region" description="Low complexity" evidence="9">
    <location>
        <begin position="186"/>
        <end position="206"/>
    </location>
</feature>
<comment type="subcellular location">
    <subcellularLocation>
        <location evidence="1">Nucleus</location>
    </subcellularLocation>
</comment>
<evidence type="ECO:0000256" key="6">
    <source>
        <dbReference type="ARBA" id="ARBA00023163"/>
    </source>
</evidence>
<keyword evidence="8" id="KW-0175">Coiled coil</keyword>
<protein>
    <recommendedName>
        <fullName evidence="10">BZIP domain-containing protein</fullName>
    </recommendedName>
</protein>
<feature type="compositionally biased region" description="Basic residues" evidence="9">
    <location>
        <begin position="207"/>
        <end position="217"/>
    </location>
</feature>
<evidence type="ECO:0000256" key="5">
    <source>
        <dbReference type="ARBA" id="ARBA00023159"/>
    </source>
</evidence>
<keyword evidence="12" id="KW-1185">Reference proteome</keyword>
<dbReference type="GO" id="GO:0006351">
    <property type="term" value="P:DNA-templated transcription"/>
    <property type="evidence" value="ECO:0007669"/>
    <property type="project" value="InterPro"/>
</dbReference>
<evidence type="ECO:0000256" key="3">
    <source>
        <dbReference type="ARBA" id="ARBA00023015"/>
    </source>
</evidence>
<keyword evidence="4" id="KW-0238">DNA-binding</keyword>
<dbReference type="AlphaFoldDB" id="A0AAD7SF16"/>
<dbReference type="Proteomes" id="UP001221898">
    <property type="component" value="Unassembled WGS sequence"/>
</dbReference>
<keyword evidence="7" id="KW-0539">Nucleus</keyword>
<evidence type="ECO:0000256" key="1">
    <source>
        <dbReference type="ARBA" id="ARBA00004123"/>
    </source>
</evidence>
<dbReference type="InterPro" id="IPR004827">
    <property type="entry name" value="bZIP"/>
</dbReference>
<organism evidence="11 12">
    <name type="scientific">Aldrovandia affinis</name>
    <dbReference type="NCBI Taxonomy" id="143900"/>
    <lineage>
        <taxon>Eukaryota</taxon>
        <taxon>Metazoa</taxon>
        <taxon>Chordata</taxon>
        <taxon>Craniata</taxon>
        <taxon>Vertebrata</taxon>
        <taxon>Euteleostomi</taxon>
        <taxon>Actinopterygii</taxon>
        <taxon>Neopterygii</taxon>
        <taxon>Teleostei</taxon>
        <taxon>Notacanthiformes</taxon>
        <taxon>Halosauridae</taxon>
        <taxon>Aldrovandia</taxon>
    </lineage>
</organism>
<feature type="region of interest" description="Disordered" evidence="9">
    <location>
        <begin position="177"/>
        <end position="222"/>
    </location>
</feature>
<evidence type="ECO:0000313" key="12">
    <source>
        <dbReference type="Proteomes" id="UP001221898"/>
    </source>
</evidence>
<dbReference type="EMBL" id="JAINUG010000071">
    <property type="protein sequence ID" value="KAJ8401375.1"/>
    <property type="molecule type" value="Genomic_DNA"/>
</dbReference>
<feature type="coiled-coil region" evidence="8">
    <location>
        <begin position="244"/>
        <end position="280"/>
    </location>
</feature>